<comment type="caution">
    <text evidence="9">Lacks conserved residue(s) required for the propagation of feature annotation.</text>
</comment>
<dbReference type="GO" id="GO:0004747">
    <property type="term" value="F:ribokinase activity"/>
    <property type="evidence" value="ECO:0007669"/>
    <property type="project" value="UniProtKB-UniRule"/>
</dbReference>
<comment type="catalytic activity">
    <reaction evidence="9">
        <text>D-ribose + ATP = D-ribose 5-phosphate + ADP + H(+)</text>
        <dbReference type="Rhea" id="RHEA:13697"/>
        <dbReference type="ChEBI" id="CHEBI:15378"/>
        <dbReference type="ChEBI" id="CHEBI:30616"/>
        <dbReference type="ChEBI" id="CHEBI:47013"/>
        <dbReference type="ChEBI" id="CHEBI:78346"/>
        <dbReference type="ChEBI" id="CHEBI:456216"/>
        <dbReference type="EC" id="2.7.1.15"/>
    </reaction>
</comment>
<proteinExistence type="inferred from homology"/>
<dbReference type="InterPro" id="IPR011877">
    <property type="entry name" value="Ribokinase"/>
</dbReference>
<dbReference type="InterPro" id="IPR011611">
    <property type="entry name" value="PfkB_dom"/>
</dbReference>
<evidence type="ECO:0000259" key="10">
    <source>
        <dbReference type="Pfam" id="PF00294"/>
    </source>
</evidence>
<dbReference type="GO" id="GO:0005524">
    <property type="term" value="F:ATP binding"/>
    <property type="evidence" value="ECO:0007669"/>
    <property type="project" value="UniProtKB-UniRule"/>
</dbReference>
<feature type="binding site" evidence="9">
    <location>
        <position position="239"/>
    </location>
    <ligand>
        <name>substrate</name>
    </ligand>
</feature>
<comment type="similarity">
    <text evidence="9">Belongs to the carbohydrate kinase PfkB family. Ribokinase subfamily.</text>
</comment>
<dbReference type="PANTHER" id="PTHR10584">
    <property type="entry name" value="SUGAR KINASE"/>
    <property type="match status" value="1"/>
</dbReference>
<dbReference type="PANTHER" id="PTHR10584:SF166">
    <property type="entry name" value="RIBOKINASE"/>
    <property type="match status" value="1"/>
</dbReference>
<evidence type="ECO:0000256" key="3">
    <source>
        <dbReference type="ARBA" id="ARBA00022741"/>
    </source>
</evidence>
<comment type="caution">
    <text evidence="11">The sequence shown here is derived from an EMBL/GenBank/DDBJ whole genome shotgun (WGS) entry which is preliminary data.</text>
</comment>
<evidence type="ECO:0000256" key="1">
    <source>
        <dbReference type="ARBA" id="ARBA00022679"/>
    </source>
</evidence>
<dbReference type="EMBL" id="JAPDNT010000002">
    <property type="protein sequence ID" value="MCW3474052.1"/>
    <property type="molecule type" value="Genomic_DNA"/>
</dbReference>
<keyword evidence="9" id="KW-0963">Cytoplasm</keyword>
<keyword evidence="3 9" id="KW-0547">Nucleotide-binding</keyword>
<keyword evidence="5 9" id="KW-0067">ATP-binding</keyword>
<evidence type="ECO:0000313" key="12">
    <source>
        <dbReference type="Proteomes" id="UP001165679"/>
    </source>
</evidence>
<sequence>MSRVFVLGNASIDVTLPVPRLPAPGETLMASGIARAPGGKGLNQAVVAARAGVAVHFCAPLGREPETAMIRTALAAERFADLVLPDVGQPTDLSTLLVADDAENCIVSTGACAEALPVSVAEAFVVAMAPDDILLLQGNLSEAATRAAAARAAHVVVNTAPIRWPMRDVLRHATVAVANRSEAEQVTGRADPERAALDLCRGVSIVTLGGEGCVVAAAGSVVRHPAPRVQAVDTTGAGDTFCGMLAASLARGMTLAAAVAVAQQAAALAVSRRGCFTALPTRVELASLLGSS</sequence>
<evidence type="ECO:0000313" key="11">
    <source>
        <dbReference type="EMBL" id="MCW3474052.1"/>
    </source>
</evidence>
<dbReference type="SUPFAM" id="SSF53613">
    <property type="entry name" value="Ribokinase-like"/>
    <property type="match status" value="1"/>
</dbReference>
<keyword evidence="12" id="KW-1185">Reference proteome</keyword>
<feature type="domain" description="Carbohydrate kinase PfkB" evidence="10">
    <location>
        <begin position="1"/>
        <end position="281"/>
    </location>
</feature>
<gene>
    <name evidence="9" type="primary">rbsK</name>
    <name evidence="11" type="ORF">OL599_05625</name>
</gene>
<keyword evidence="7 9" id="KW-0630">Potassium</keyword>
<dbReference type="RefSeq" id="WP_264712671.1">
    <property type="nucleotide sequence ID" value="NZ_JAPDNT010000002.1"/>
</dbReference>
<keyword evidence="8 9" id="KW-0119">Carbohydrate metabolism</keyword>
<feature type="binding site" evidence="9">
    <location>
        <position position="233"/>
    </location>
    <ligand>
        <name>K(+)</name>
        <dbReference type="ChEBI" id="CHEBI:29103"/>
    </ligand>
</feature>
<evidence type="ECO:0000256" key="8">
    <source>
        <dbReference type="ARBA" id="ARBA00023277"/>
    </source>
</evidence>
<feature type="binding site" evidence="9">
    <location>
        <position position="272"/>
    </location>
    <ligand>
        <name>K(+)</name>
        <dbReference type="ChEBI" id="CHEBI:29103"/>
    </ligand>
</feature>
<comment type="activity regulation">
    <text evidence="9">Activated by a monovalent cation that binds near, but not in, the active site. The most likely occupant of the site in vivo is potassium. Ion binding induces a conformational change that may alter substrate affinity.</text>
</comment>
<comment type="subcellular location">
    <subcellularLocation>
        <location evidence="9">Cytoplasm</location>
    </subcellularLocation>
</comment>
<keyword evidence="1 9" id="KW-0808">Transferase</keyword>
<dbReference type="Pfam" id="PF00294">
    <property type="entry name" value="PfkB"/>
    <property type="match status" value="1"/>
</dbReference>
<dbReference type="InterPro" id="IPR002139">
    <property type="entry name" value="Ribo/fructo_kinase"/>
</dbReference>
<reference evidence="11" key="1">
    <citation type="submission" date="2022-09" db="EMBL/GenBank/DDBJ databases">
        <title>Rhodovastum sp. nov. RN2-1 isolated from soil in Seongnam, South Korea.</title>
        <authorList>
            <person name="Le N.T."/>
        </authorList>
    </citation>
    <scope>NUCLEOTIDE SEQUENCE</scope>
    <source>
        <strain evidence="11">RN2-1</strain>
    </source>
</reference>
<feature type="binding site" evidence="9">
    <location>
        <begin position="39"/>
        <end position="43"/>
    </location>
    <ligand>
        <name>substrate</name>
    </ligand>
</feature>
<comment type="cofactor">
    <cofactor evidence="9">
        <name>Mg(2+)</name>
        <dbReference type="ChEBI" id="CHEBI:18420"/>
    </cofactor>
    <text evidence="9">Requires a divalent cation, most likely magnesium in vivo, as an electrophilic catalyst to aid phosphoryl group transfer. It is the chelate of the metal and the nucleotide that is the actual substrate.</text>
</comment>
<dbReference type="GO" id="GO:0046872">
    <property type="term" value="F:metal ion binding"/>
    <property type="evidence" value="ECO:0007669"/>
    <property type="project" value="UniProtKB-KW"/>
</dbReference>
<feature type="binding site" evidence="9">
    <location>
        <begin position="238"/>
        <end position="239"/>
    </location>
    <ligand>
        <name>ATP</name>
        <dbReference type="ChEBI" id="CHEBI:30616"/>
    </ligand>
</feature>
<comment type="pathway">
    <text evidence="9">Carbohydrate metabolism; D-ribose degradation; D-ribose 5-phosphate from beta-D-ribopyranose: step 2/2.</text>
</comment>
<evidence type="ECO:0000256" key="5">
    <source>
        <dbReference type="ARBA" id="ARBA00022840"/>
    </source>
</evidence>
<name>A0AA41YKT6_9PROT</name>
<dbReference type="PRINTS" id="PR00990">
    <property type="entry name" value="RIBOKINASE"/>
</dbReference>
<feature type="binding site" evidence="9">
    <location>
        <begin position="207"/>
        <end position="212"/>
    </location>
    <ligand>
        <name>ATP</name>
        <dbReference type="ChEBI" id="CHEBI:30616"/>
    </ligand>
</feature>
<evidence type="ECO:0000256" key="6">
    <source>
        <dbReference type="ARBA" id="ARBA00022842"/>
    </source>
</evidence>
<reference evidence="11" key="2">
    <citation type="submission" date="2022-10" db="EMBL/GenBank/DDBJ databases">
        <authorList>
            <person name="Trinh H.N."/>
        </authorList>
    </citation>
    <scope>NUCLEOTIDE SEQUENCE</scope>
    <source>
        <strain evidence="11">RN2-1</strain>
    </source>
</reference>
<dbReference type="GO" id="GO:0005737">
    <property type="term" value="C:cytoplasm"/>
    <property type="evidence" value="ECO:0007669"/>
    <property type="project" value="UniProtKB-SubCell"/>
</dbReference>
<protein>
    <recommendedName>
        <fullName evidence="9">Ribokinase</fullName>
        <shortName evidence="9">RK</shortName>
        <ecNumber evidence="9">2.7.1.15</ecNumber>
    </recommendedName>
</protein>
<feature type="binding site" evidence="9">
    <location>
        <position position="269"/>
    </location>
    <ligand>
        <name>K(+)</name>
        <dbReference type="ChEBI" id="CHEBI:29103"/>
    </ligand>
</feature>
<evidence type="ECO:0000256" key="4">
    <source>
        <dbReference type="ARBA" id="ARBA00022777"/>
    </source>
</evidence>
<dbReference type="InterPro" id="IPR029056">
    <property type="entry name" value="Ribokinase-like"/>
</dbReference>
<feature type="binding site" evidence="9">
    <location>
        <begin position="11"/>
        <end position="13"/>
    </location>
    <ligand>
        <name>substrate</name>
    </ligand>
</feature>
<evidence type="ECO:0000256" key="2">
    <source>
        <dbReference type="ARBA" id="ARBA00022723"/>
    </source>
</evidence>
<dbReference type="GO" id="GO:0019303">
    <property type="term" value="P:D-ribose catabolic process"/>
    <property type="evidence" value="ECO:0007669"/>
    <property type="project" value="UniProtKB-UniRule"/>
</dbReference>
<dbReference type="AlphaFoldDB" id="A0AA41YKT6"/>
<feature type="active site" description="Proton acceptor" evidence="9">
    <location>
        <position position="239"/>
    </location>
</feature>
<comment type="subunit">
    <text evidence="9">Homodimer.</text>
</comment>
<dbReference type="EC" id="2.7.1.15" evidence="9"/>
<feature type="binding site" evidence="9">
    <location>
        <position position="274"/>
    </location>
    <ligand>
        <name>K(+)</name>
        <dbReference type="ChEBI" id="CHEBI:29103"/>
    </ligand>
</feature>
<evidence type="ECO:0000256" key="7">
    <source>
        <dbReference type="ARBA" id="ARBA00022958"/>
    </source>
</evidence>
<dbReference type="Proteomes" id="UP001165679">
    <property type="component" value="Unassembled WGS sequence"/>
</dbReference>
<keyword evidence="6 9" id="KW-0460">Magnesium</keyword>
<feature type="binding site" evidence="9">
    <location>
        <position position="179"/>
    </location>
    <ligand>
        <name>ATP</name>
        <dbReference type="ChEBI" id="CHEBI:30616"/>
    </ligand>
</feature>
<dbReference type="HAMAP" id="MF_01987">
    <property type="entry name" value="Ribokinase"/>
    <property type="match status" value="1"/>
</dbReference>
<evidence type="ECO:0000256" key="9">
    <source>
        <dbReference type="HAMAP-Rule" id="MF_01987"/>
    </source>
</evidence>
<organism evidence="11 12">
    <name type="scientific">Limobrevibacterium gyesilva</name>
    <dbReference type="NCBI Taxonomy" id="2991712"/>
    <lineage>
        <taxon>Bacteria</taxon>
        <taxon>Pseudomonadati</taxon>
        <taxon>Pseudomonadota</taxon>
        <taxon>Alphaproteobacteria</taxon>
        <taxon>Acetobacterales</taxon>
        <taxon>Acetobacteraceae</taxon>
        <taxon>Limobrevibacterium</taxon>
    </lineage>
</organism>
<keyword evidence="2 9" id="KW-0479">Metal-binding</keyword>
<keyword evidence="4 9" id="KW-0418">Kinase</keyword>
<accession>A0AA41YKT6</accession>
<feature type="binding site" evidence="9">
    <location>
        <position position="235"/>
    </location>
    <ligand>
        <name>K(+)</name>
        <dbReference type="ChEBI" id="CHEBI:29103"/>
    </ligand>
</feature>
<dbReference type="Gene3D" id="3.40.1190.20">
    <property type="match status" value="1"/>
</dbReference>
<comment type="function">
    <text evidence="9">Catalyzes the phosphorylation of ribose at O-5 in a reaction requiring ATP and magnesium. The resulting D-ribose-5-phosphate can then be used either for sythesis of nucleotides, histidine, and tryptophan, or as a component of the pentose phosphate pathway.</text>
</comment>